<comment type="caution">
    <text evidence="5">The sequence shown here is derived from an EMBL/GenBank/DDBJ whole genome shotgun (WGS) entry which is preliminary data.</text>
</comment>
<dbReference type="Gene3D" id="3.40.630.30">
    <property type="match status" value="1"/>
</dbReference>
<dbReference type="InterPro" id="IPR050832">
    <property type="entry name" value="Bact_Acetyltransf"/>
</dbReference>
<dbReference type="InterPro" id="IPR016181">
    <property type="entry name" value="Acyl_CoA_acyltransferase"/>
</dbReference>
<dbReference type="AlphaFoldDB" id="A0A9X0HJM5"/>
<dbReference type="CDD" id="cd04301">
    <property type="entry name" value="NAT_SF"/>
    <property type="match status" value="1"/>
</dbReference>
<evidence type="ECO:0000256" key="2">
    <source>
        <dbReference type="ARBA" id="ARBA00023315"/>
    </source>
</evidence>
<feature type="region of interest" description="Disordered" evidence="3">
    <location>
        <begin position="1"/>
        <end position="22"/>
    </location>
</feature>
<dbReference type="PANTHER" id="PTHR43877">
    <property type="entry name" value="AMINOALKYLPHOSPHONATE N-ACETYLTRANSFERASE-RELATED-RELATED"/>
    <property type="match status" value="1"/>
</dbReference>
<keyword evidence="1" id="KW-0808">Transferase</keyword>
<dbReference type="PROSITE" id="PS51186">
    <property type="entry name" value="GNAT"/>
    <property type="match status" value="1"/>
</dbReference>
<sequence>MQLINGAYRSSPEQAGWTSEGHLLSGPRTDAAALQELITKPAATIFTYRDETQELKGCIFLQPQRGTLYLGLLAVQPAAQAAGIGKKLLAFAEVHAKRYACLSITITVLSARPELAAWYERHGFRATGHTQALPVEDRFGVANRELTLVEMRKELD</sequence>
<evidence type="ECO:0000313" key="5">
    <source>
        <dbReference type="EMBL" id="KUG07171.1"/>
    </source>
</evidence>
<evidence type="ECO:0000259" key="4">
    <source>
        <dbReference type="PROSITE" id="PS51186"/>
    </source>
</evidence>
<name>A0A9X0HJM5_SOLP1</name>
<dbReference type="GO" id="GO:0016747">
    <property type="term" value="F:acyltransferase activity, transferring groups other than amino-acyl groups"/>
    <property type="evidence" value="ECO:0007669"/>
    <property type="project" value="InterPro"/>
</dbReference>
<dbReference type="SUPFAM" id="SSF55729">
    <property type="entry name" value="Acyl-CoA N-acyltransferases (Nat)"/>
    <property type="match status" value="1"/>
</dbReference>
<evidence type="ECO:0000256" key="1">
    <source>
        <dbReference type="ARBA" id="ARBA00022679"/>
    </source>
</evidence>
<organism evidence="5 6">
    <name type="scientific">Solirubrum puertoriconensis</name>
    <dbReference type="NCBI Taxonomy" id="1751427"/>
    <lineage>
        <taxon>Bacteria</taxon>
        <taxon>Pseudomonadati</taxon>
        <taxon>Bacteroidota</taxon>
        <taxon>Cytophagia</taxon>
        <taxon>Cytophagales</taxon>
    </lineage>
</organism>
<accession>A0A9X0HJM5</accession>
<dbReference type="Proteomes" id="UP000054223">
    <property type="component" value="Unassembled WGS sequence"/>
</dbReference>
<dbReference type="EMBL" id="LNAL01000007">
    <property type="protein sequence ID" value="KUG07171.1"/>
    <property type="molecule type" value="Genomic_DNA"/>
</dbReference>
<keyword evidence="6" id="KW-1185">Reference proteome</keyword>
<proteinExistence type="predicted"/>
<protein>
    <recommendedName>
        <fullName evidence="4">N-acetyltransferase domain-containing protein</fullName>
    </recommendedName>
</protein>
<gene>
    <name evidence="5" type="ORF">ASU33_12385</name>
</gene>
<evidence type="ECO:0000256" key="3">
    <source>
        <dbReference type="SAM" id="MobiDB-lite"/>
    </source>
</evidence>
<dbReference type="Pfam" id="PF13673">
    <property type="entry name" value="Acetyltransf_10"/>
    <property type="match status" value="1"/>
</dbReference>
<feature type="domain" description="N-acetyltransferase" evidence="4">
    <location>
        <begin position="1"/>
        <end position="156"/>
    </location>
</feature>
<evidence type="ECO:0000313" key="6">
    <source>
        <dbReference type="Proteomes" id="UP000054223"/>
    </source>
</evidence>
<reference evidence="5 6" key="1">
    <citation type="submission" date="2015-11" db="EMBL/GenBank/DDBJ databases">
        <title>Solirubrum puertoriconensis gen. nov. an environmental bacteria isolated in Puerto Rico.</title>
        <authorList>
            <person name="Cuebas-Irizarry M.F."/>
            <person name="Montalvo-Rodriguez R."/>
        </authorList>
    </citation>
    <scope>NUCLEOTIDE SEQUENCE [LARGE SCALE GENOMIC DNA]</scope>
    <source>
        <strain evidence="5 6">MC1A</strain>
    </source>
</reference>
<dbReference type="InterPro" id="IPR000182">
    <property type="entry name" value="GNAT_dom"/>
</dbReference>
<keyword evidence="2" id="KW-0012">Acyltransferase</keyword>